<proteinExistence type="inferred from homology"/>
<dbReference type="PANTHER" id="PTHR24305">
    <property type="entry name" value="CYTOCHROME P450"/>
    <property type="match status" value="1"/>
</dbReference>
<keyword evidence="3 4" id="KW-0479">Metal-binding</keyword>
<dbReference type="PRINTS" id="PR00463">
    <property type="entry name" value="EP450I"/>
</dbReference>
<keyword evidence="3 4" id="KW-0349">Heme</keyword>
<gene>
    <name evidence="5" type="ORF">A6770_36765</name>
</gene>
<keyword evidence="6" id="KW-1185">Reference proteome</keyword>
<dbReference type="Pfam" id="PF00067">
    <property type="entry name" value="p450"/>
    <property type="match status" value="1"/>
</dbReference>
<evidence type="ECO:0000256" key="3">
    <source>
        <dbReference type="PIRSR" id="PIRSR602401-1"/>
    </source>
</evidence>
<evidence type="ECO:0000256" key="1">
    <source>
        <dbReference type="ARBA" id="ARBA00001971"/>
    </source>
</evidence>
<dbReference type="SUPFAM" id="SSF48264">
    <property type="entry name" value="Cytochrome P450"/>
    <property type="match status" value="1"/>
</dbReference>
<dbReference type="GO" id="GO:0005506">
    <property type="term" value="F:iron ion binding"/>
    <property type="evidence" value="ECO:0007669"/>
    <property type="project" value="InterPro"/>
</dbReference>
<dbReference type="PROSITE" id="PS00086">
    <property type="entry name" value="CYTOCHROME_P450"/>
    <property type="match status" value="1"/>
</dbReference>
<dbReference type="InterPro" id="IPR050121">
    <property type="entry name" value="Cytochrome_P450_monoxygenase"/>
</dbReference>
<dbReference type="GO" id="GO:0004497">
    <property type="term" value="F:monooxygenase activity"/>
    <property type="evidence" value="ECO:0007669"/>
    <property type="project" value="UniProtKB-KW"/>
</dbReference>
<dbReference type="PRINTS" id="PR00385">
    <property type="entry name" value="P450"/>
</dbReference>
<keyword evidence="4" id="KW-0503">Monooxygenase</keyword>
<name>A0A367RZ51_9NOSO</name>
<dbReference type="InterPro" id="IPR001128">
    <property type="entry name" value="Cyt_P450"/>
</dbReference>
<keyword evidence="4" id="KW-0560">Oxidoreductase</keyword>
<dbReference type="CDD" id="cd11053">
    <property type="entry name" value="CYP110-like"/>
    <property type="match status" value="1"/>
</dbReference>
<dbReference type="EMBL" id="LXQD01000032">
    <property type="protein sequence ID" value="RCJ40974.1"/>
    <property type="molecule type" value="Genomic_DNA"/>
</dbReference>
<accession>A0A367RZ51</accession>
<dbReference type="AlphaFoldDB" id="A0A367RZ51"/>
<evidence type="ECO:0000256" key="2">
    <source>
        <dbReference type="ARBA" id="ARBA00010617"/>
    </source>
</evidence>
<comment type="caution">
    <text evidence="5">The sequence shown here is derived from an EMBL/GenBank/DDBJ whole genome shotgun (WGS) entry which is preliminary data.</text>
</comment>
<dbReference type="Gene3D" id="1.10.630.10">
    <property type="entry name" value="Cytochrome P450"/>
    <property type="match status" value="1"/>
</dbReference>
<sequence length="458" mass="52467">MKIPELKKIPLWSDYKITNDPLNYLDKIAKNYGDIFTILFGSTPIVFVGNPQGIKQIFSNTKDITAPGELNQDMALITGKQGLLQLDGTRHKHRRKLIMPAFHGAKMQAYGQQICEMTEKVMNQLAIDQPFLAYPTIEAITLQISIEVVLGLREGERYERLKQLLPAIFQHMRSPMMQVGFTLPFLLRDLGPWSPWGYLLQLKQEIYQLLYAEVQERRERADSSRTDILSELIFARDETGEMMADEEVRDLLLSPLLAAQDASAVAIAWLLYWTHSLPEVREQLLRELDSLGESPNPMNIVQLPYLNAVCNEALRIYPTQLFAFPRRVESSTEVMGYELSPGTILMGCIYLLHQNQDLYPQPQQFKPERFLERQYSPYEFMPFGGGTRSCVGAALAVFEMKLILATILSRYQLALVNKRPEQPNFDGLMCYPASNVKMVMREIEGHQRQPRHFVSSSV</sequence>
<comment type="similarity">
    <text evidence="2 4">Belongs to the cytochrome P450 family.</text>
</comment>
<dbReference type="InterPro" id="IPR036396">
    <property type="entry name" value="Cyt_P450_sf"/>
</dbReference>
<dbReference type="InterPro" id="IPR017972">
    <property type="entry name" value="Cyt_P450_CS"/>
</dbReference>
<dbReference type="PANTHER" id="PTHR24305:SF166">
    <property type="entry name" value="CYTOCHROME P450 12A4, MITOCHONDRIAL-RELATED"/>
    <property type="match status" value="1"/>
</dbReference>
<evidence type="ECO:0000313" key="5">
    <source>
        <dbReference type="EMBL" id="RCJ40974.1"/>
    </source>
</evidence>
<reference evidence="5" key="1">
    <citation type="submission" date="2016-04" db="EMBL/GenBank/DDBJ databases">
        <authorList>
            <person name="Tabuchi Yagui T.R."/>
        </authorList>
    </citation>
    <scope>NUCLEOTIDE SEQUENCE [LARGE SCALE GENOMIC DNA]</scope>
    <source>
        <strain evidence="5">NIES-26</strain>
    </source>
</reference>
<dbReference type="GO" id="GO:0020037">
    <property type="term" value="F:heme binding"/>
    <property type="evidence" value="ECO:0007669"/>
    <property type="project" value="InterPro"/>
</dbReference>
<feature type="binding site" description="axial binding residue" evidence="3">
    <location>
        <position position="390"/>
    </location>
    <ligand>
        <name>heme</name>
        <dbReference type="ChEBI" id="CHEBI:30413"/>
    </ligand>
    <ligandPart>
        <name>Fe</name>
        <dbReference type="ChEBI" id="CHEBI:18248"/>
    </ligandPart>
</feature>
<comment type="cofactor">
    <cofactor evidence="1 3">
        <name>heme</name>
        <dbReference type="ChEBI" id="CHEBI:30413"/>
    </cofactor>
</comment>
<evidence type="ECO:0000313" key="6">
    <source>
        <dbReference type="Proteomes" id="UP000252107"/>
    </source>
</evidence>
<evidence type="ECO:0000256" key="4">
    <source>
        <dbReference type="RuleBase" id="RU000461"/>
    </source>
</evidence>
<dbReference type="InterPro" id="IPR002401">
    <property type="entry name" value="Cyt_P450_E_grp-I"/>
</dbReference>
<dbReference type="GO" id="GO:0016705">
    <property type="term" value="F:oxidoreductase activity, acting on paired donors, with incorporation or reduction of molecular oxygen"/>
    <property type="evidence" value="ECO:0007669"/>
    <property type="project" value="InterPro"/>
</dbReference>
<organism evidence="5 6">
    <name type="scientific">Nostoc minutum NIES-26</name>
    <dbReference type="NCBI Taxonomy" id="1844469"/>
    <lineage>
        <taxon>Bacteria</taxon>
        <taxon>Bacillati</taxon>
        <taxon>Cyanobacteriota</taxon>
        <taxon>Cyanophyceae</taxon>
        <taxon>Nostocales</taxon>
        <taxon>Nostocaceae</taxon>
        <taxon>Nostoc</taxon>
    </lineage>
</organism>
<keyword evidence="3 4" id="KW-0408">Iron</keyword>
<dbReference type="Proteomes" id="UP000252107">
    <property type="component" value="Unassembled WGS sequence"/>
</dbReference>
<protein>
    <submittedName>
        <fullName evidence="5">Cytochrome P450</fullName>
    </submittedName>
</protein>